<proteinExistence type="inferred from homology"/>
<dbReference type="GO" id="GO:0016987">
    <property type="term" value="F:sigma factor activity"/>
    <property type="evidence" value="ECO:0007669"/>
    <property type="project" value="UniProtKB-KW"/>
</dbReference>
<dbReference type="InterPro" id="IPR007627">
    <property type="entry name" value="RNA_pol_sigma70_r2"/>
</dbReference>
<comment type="similarity">
    <text evidence="1">Belongs to the sigma-70 factor family. ECF subfamily.</text>
</comment>
<dbReference type="PANTHER" id="PTHR43133:SF25">
    <property type="entry name" value="RNA POLYMERASE SIGMA FACTOR RFAY-RELATED"/>
    <property type="match status" value="1"/>
</dbReference>
<evidence type="ECO:0000256" key="4">
    <source>
        <dbReference type="ARBA" id="ARBA00023163"/>
    </source>
</evidence>
<dbReference type="InterPro" id="IPR039425">
    <property type="entry name" value="RNA_pol_sigma-70-like"/>
</dbReference>
<comment type="caution">
    <text evidence="7">The sequence shown here is derived from an EMBL/GenBank/DDBJ whole genome shotgun (WGS) entry which is preliminary data.</text>
</comment>
<dbReference type="GO" id="GO:0006352">
    <property type="term" value="P:DNA-templated transcription initiation"/>
    <property type="evidence" value="ECO:0007669"/>
    <property type="project" value="InterPro"/>
</dbReference>
<protein>
    <submittedName>
        <fullName evidence="7">RNA polymerase sigma-70 factor (ECF subfamily)</fullName>
    </submittedName>
</protein>
<evidence type="ECO:0000256" key="3">
    <source>
        <dbReference type="ARBA" id="ARBA00023082"/>
    </source>
</evidence>
<evidence type="ECO:0000313" key="7">
    <source>
        <dbReference type="EMBL" id="TQM34295.1"/>
    </source>
</evidence>
<feature type="domain" description="RNA polymerase sigma factor 70 region 4 type 2" evidence="6">
    <location>
        <begin position="149"/>
        <end position="191"/>
    </location>
</feature>
<reference evidence="7 8" key="1">
    <citation type="submission" date="2019-06" db="EMBL/GenBank/DDBJ databases">
        <title>Sequencing the genomes of 1000 actinobacteria strains.</title>
        <authorList>
            <person name="Klenk H.-P."/>
        </authorList>
    </citation>
    <scope>NUCLEOTIDE SEQUENCE [LARGE SCALE GENOMIC DNA]</scope>
    <source>
        <strain evidence="7 8">DSM 105492</strain>
    </source>
</reference>
<keyword evidence="3" id="KW-0731">Sigma factor</keyword>
<evidence type="ECO:0000259" key="6">
    <source>
        <dbReference type="Pfam" id="PF08281"/>
    </source>
</evidence>
<evidence type="ECO:0000259" key="5">
    <source>
        <dbReference type="Pfam" id="PF04542"/>
    </source>
</evidence>
<dbReference type="Gene3D" id="1.10.1740.10">
    <property type="match status" value="1"/>
</dbReference>
<keyword evidence="2" id="KW-0805">Transcription regulation</keyword>
<dbReference type="GO" id="GO:0003677">
    <property type="term" value="F:DNA binding"/>
    <property type="evidence" value="ECO:0007669"/>
    <property type="project" value="InterPro"/>
</dbReference>
<evidence type="ECO:0000256" key="2">
    <source>
        <dbReference type="ARBA" id="ARBA00023015"/>
    </source>
</evidence>
<dbReference type="NCBIfam" id="TIGR02937">
    <property type="entry name" value="sigma70-ECF"/>
    <property type="match status" value="1"/>
</dbReference>
<accession>A0A543FKD5</accession>
<name>A0A543FKD5_9MICO</name>
<dbReference type="Proteomes" id="UP000320235">
    <property type="component" value="Unassembled WGS sequence"/>
</dbReference>
<dbReference type="EMBL" id="VFPE01000001">
    <property type="protein sequence ID" value="TQM34295.1"/>
    <property type="molecule type" value="Genomic_DNA"/>
</dbReference>
<dbReference type="PANTHER" id="PTHR43133">
    <property type="entry name" value="RNA POLYMERASE ECF-TYPE SIGMA FACTO"/>
    <property type="match status" value="1"/>
</dbReference>
<dbReference type="InterPro" id="IPR013324">
    <property type="entry name" value="RNA_pol_sigma_r3/r4-like"/>
</dbReference>
<dbReference type="Pfam" id="PF04542">
    <property type="entry name" value="Sigma70_r2"/>
    <property type="match status" value="1"/>
</dbReference>
<dbReference type="Gene3D" id="1.10.10.10">
    <property type="entry name" value="Winged helix-like DNA-binding domain superfamily/Winged helix DNA-binding domain"/>
    <property type="match status" value="1"/>
</dbReference>
<dbReference type="InterPro" id="IPR014284">
    <property type="entry name" value="RNA_pol_sigma-70_dom"/>
</dbReference>
<dbReference type="AlphaFoldDB" id="A0A543FKD5"/>
<dbReference type="SUPFAM" id="SSF88659">
    <property type="entry name" value="Sigma3 and sigma4 domains of RNA polymerase sigma factors"/>
    <property type="match status" value="1"/>
</dbReference>
<dbReference type="InterPro" id="IPR036388">
    <property type="entry name" value="WH-like_DNA-bd_sf"/>
</dbReference>
<dbReference type="RefSeq" id="WP_185842912.1">
    <property type="nucleotide sequence ID" value="NZ_BAABLH010000001.1"/>
</dbReference>
<evidence type="ECO:0000256" key="1">
    <source>
        <dbReference type="ARBA" id="ARBA00010641"/>
    </source>
</evidence>
<dbReference type="InterPro" id="IPR013249">
    <property type="entry name" value="RNA_pol_sigma70_r4_t2"/>
</dbReference>
<keyword evidence="4" id="KW-0804">Transcription</keyword>
<gene>
    <name evidence="7" type="ORF">FB391_0582</name>
</gene>
<feature type="domain" description="RNA polymerase sigma-70 region 2" evidence="5">
    <location>
        <begin position="39"/>
        <end position="107"/>
    </location>
</feature>
<organism evidence="7 8">
    <name type="scientific">Microbacterium kyungheense</name>
    <dbReference type="NCBI Taxonomy" id="1263636"/>
    <lineage>
        <taxon>Bacteria</taxon>
        <taxon>Bacillati</taxon>
        <taxon>Actinomycetota</taxon>
        <taxon>Actinomycetes</taxon>
        <taxon>Micrococcales</taxon>
        <taxon>Microbacteriaceae</taxon>
        <taxon>Microbacterium</taxon>
    </lineage>
</organism>
<dbReference type="Pfam" id="PF08281">
    <property type="entry name" value="Sigma70_r4_2"/>
    <property type="match status" value="1"/>
</dbReference>
<dbReference type="SUPFAM" id="SSF88946">
    <property type="entry name" value="Sigma2 domain of RNA polymerase sigma factors"/>
    <property type="match status" value="1"/>
</dbReference>
<dbReference type="InterPro" id="IPR013325">
    <property type="entry name" value="RNA_pol_sigma_r2"/>
</dbReference>
<sequence>MPAPSDGDPPVAAAFEPSVSDEMLLRRASEGDEGSMRALLRRHEKKMYALALSMTRNTADAEDAVGIAQLALWRKRDEVRGVDGSLLPWLLKTVALAAKNQLRGQRRYERLIASVPAADEVPDHAEEVGRHVDRASLSHDVEAALRAASAADAQVIVLCLLEGMPPRDAAVVIGATESTVRKRLTRAKERLRRSLAHHAPHAAEGES</sequence>
<evidence type="ECO:0000313" key="8">
    <source>
        <dbReference type="Proteomes" id="UP000320235"/>
    </source>
</evidence>
<keyword evidence="8" id="KW-1185">Reference proteome</keyword>